<gene>
    <name evidence="2" type="ORF">METSCH_D06990</name>
</gene>
<accession>A0A4P6XRC2</accession>
<dbReference type="Gene3D" id="3.40.50.410">
    <property type="entry name" value="von Willebrand factor, type A domain"/>
    <property type="match status" value="1"/>
</dbReference>
<dbReference type="SUPFAM" id="SSF53300">
    <property type="entry name" value="vWA-like"/>
    <property type="match status" value="1"/>
</dbReference>
<dbReference type="AlphaFoldDB" id="A0A4P6XRC2"/>
<keyword evidence="3" id="KW-1185">Reference proteome</keyword>
<evidence type="ECO:0008006" key="4">
    <source>
        <dbReference type="Google" id="ProtNLM"/>
    </source>
</evidence>
<dbReference type="Proteomes" id="UP000292447">
    <property type="component" value="Chromosome IV"/>
</dbReference>
<dbReference type="InterPro" id="IPR036465">
    <property type="entry name" value="vWFA_dom_sf"/>
</dbReference>
<reference evidence="3" key="1">
    <citation type="submission" date="2019-03" db="EMBL/GenBank/DDBJ databases">
        <title>Snf2 controls pulcherriminic acid biosynthesis and connects pigmentation and antifungal activity of the yeast Metschnikowia pulcherrima.</title>
        <authorList>
            <person name="Gore-Lloyd D."/>
            <person name="Sumann I."/>
            <person name="Brachmann A.O."/>
            <person name="Schneeberger K."/>
            <person name="Ortiz-Merino R.A."/>
            <person name="Moreno-Beltran M."/>
            <person name="Schlaefli M."/>
            <person name="Kirner P."/>
            <person name="Santos Kron A."/>
            <person name="Wolfe K.H."/>
            <person name="Piel J."/>
            <person name="Ahrens C.H."/>
            <person name="Henk D."/>
            <person name="Freimoser F.M."/>
        </authorList>
    </citation>
    <scope>NUCLEOTIDE SEQUENCE [LARGE SCALE GENOMIC DNA]</scope>
    <source>
        <strain evidence="3">APC 1.2</strain>
    </source>
</reference>
<protein>
    <recommendedName>
        <fullName evidence="4">VWFA domain-containing protein</fullName>
    </recommendedName>
</protein>
<dbReference type="STRING" id="2163413.A0A4P6XRC2"/>
<sequence>MSVHQPPPYSPMNGKQAAGPAQTIPRAITTTLIPESQLSALKGYDMVYLVDDSSLMAWREKVSGIVPWPSARDALVSFSNLCAEWDEDGQDLYFINRPQGYVGCQPEQIAQAFDSAPPQGLTNMGRKLQQIAYEYFKDFDPIRTKPVNVIAITDGEFTDDVETVVRWIVKNLEKHNALANSFGIQFVQIGADAKAKRHLEYLDDNLSDLPRDIVDTVPWLEHKVDGRGFDGKYLLKAVCGAINKKLDNNNMDHRRNKTGMDHSKKPSKFRRLFGRS</sequence>
<evidence type="ECO:0000313" key="3">
    <source>
        <dbReference type="Proteomes" id="UP000292447"/>
    </source>
</evidence>
<name>A0A4P6XRC2_9ASCO</name>
<dbReference type="PANTHER" id="PTHR34706:SF1">
    <property type="entry name" value="VWFA DOMAIN-CONTAINING PROTEIN"/>
    <property type="match status" value="1"/>
</dbReference>
<proteinExistence type="predicted"/>
<evidence type="ECO:0000313" key="2">
    <source>
        <dbReference type="EMBL" id="QBM89619.1"/>
    </source>
</evidence>
<feature type="compositionally biased region" description="Pro residues" evidence="1">
    <location>
        <begin position="1"/>
        <end position="10"/>
    </location>
</feature>
<organism evidence="2 3">
    <name type="scientific">Metschnikowia aff. pulcherrima</name>
    <dbReference type="NCBI Taxonomy" id="2163413"/>
    <lineage>
        <taxon>Eukaryota</taxon>
        <taxon>Fungi</taxon>
        <taxon>Dikarya</taxon>
        <taxon>Ascomycota</taxon>
        <taxon>Saccharomycotina</taxon>
        <taxon>Pichiomycetes</taxon>
        <taxon>Metschnikowiaceae</taxon>
        <taxon>Metschnikowia</taxon>
    </lineage>
</organism>
<dbReference type="EMBL" id="CP034459">
    <property type="protein sequence ID" value="QBM89619.1"/>
    <property type="molecule type" value="Genomic_DNA"/>
</dbReference>
<dbReference type="PANTHER" id="PTHR34706">
    <property type="entry name" value="SLR1338 PROTEIN"/>
    <property type="match status" value="1"/>
</dbReference>
<feature type="region of interest" description="Disordered" evidence="1">
    <location>
        <begin position="1"/>
        <end position="20"/>
    </location>
</feature>
<evidence type="ECO:0000256" key="1">
    <source>
        <dbReference type="SAM" id="MobiDB-lite"/>
    </source>
</evidence>